<dbReference type="PROSITE" id="PS51892">
    <property type="entry name" value="SUBTILASE"/>
    <property type="match status" value="1"/>
</dbReference>
<dbReference type="KEGG" id="acoa:RB602_12665"/>
<protein>
    <submittedName>
        <fullName evidence="7">S8 family serine peptidase</fullName>
    </submittedName>
</protein>
<dbReference type="InterPro" id="IPR023828">
    <property type="entry name" value="Peptidase_S8_Ser-AS"/>
</dbReference>
<name>A0AA97I1F8_9SPHN</name>
<feature type="active site" description="Charge relay system" evidence="5">
    <location>
        <position position="353"/>
    </location>
</feature>
<dbReference type="Gene3D" id="3.40.50.200">
    <property type="entry name" value="Peptidase S8/S53 domain"/>
    <property type="match status" value="1"/>
</dbReference>
<dbReference type="PROSITE" id="PS00138">
    <property type="entry name" value="SUBTILASE_SER"/>
    <property type="match status" value="1"/>
</dbReference>
<evidence type="ECO:0000259" key="6">
    <source>
        <dbReference type="Pfam" id="PF00082"/>
    </source>
</evidence>
<evidence type="ECO:0000256" key="5">
    <source>
        <dbReference type="PROSITE-ProRule" id="PRU01240"/>
    </source>
</evidence>
<evidence type="ECO:0000313" key="8">
    <source>
        <dbReference type="Proteomes" id="UP001302429"/>
    </source>
</evidence>
<dbReference type="EMBL" id="CP136594">
    <property type="protein sequence ID" value="WOE74690.1"/>
    <property type="molecule type" value="Genomic_DNA"/>
</dbReference>
<evidence type="ECO:0000256" key="2">
    <source>
        <dbReference type="ARBA" id="ARBA00022670"/>
    </source>
</evidence>
<feature type="active site" description="Charge relay system" evidence="5">
    <location>
        <position position="209"/>
    </location>
</feature>
<sequence length="406" mass="42901">MLMTSPLAAQLNLPAGQVRLPPVGDTIGDVTDTIGDTLDDTDSIVERKAQQLLRARERSLSRLLRRNRDLIERDARGELARRGEIIAQDLTEAELALLQQARFRLIARETIEGLDFSITRLGTPQGLDLAEAQQAAAEIAPNANISADNLHFQAGTMEPVKTMVPTMVAMQSATPINIEVGIIDGAPGAATRTLGEKGFASGAPKPSDHGSAIASLLWDAGIRRIRVADVYGSDPAGGNALAIAKALGWLTARGSKVVTISLVGPRNRLVERAVQSARLKGIVVVAAVGNDGPAAPPPYPASYPGVVAITGVDRRERALIEAGRALNLDYAAPGADVYGLNVKGKRKRLRGTSFATPLAAARIAAAMERGGNWRAQLDAEARDLGTKGPDKIYGRGLVCAECGRKK</sequence>
<dbReference type="InterPro" id="IPR036852">
    <property type="entry name" value="Peptidase_S8/S53_dom_sf"/>
</dbReference>
<dbReference type="InterPro" id="IPR050131">
    <property type="entry name" value="Peptidase_S8_subtilisin-like"/>
</dbReference>
<evidence type="ECO:0000313" key="7">
    <source>
        <dbReference type="EMBL" id="WOE74690.1"/>
    </source>
</evidence>
<gene>
    <name evidence="7" type="ORF">RB602_12665</name>
</gene>
<proteinExistence type="inferred from homology"/>
<keyword evidence="2 5" id="KW-0645">Protease</keyword>
<dbReference type="Proteomes" id="UP001302429">
    <property type="component" value="Chromosome"/>
</dbReference>
<dbReference type="RefSeq" id="WP_317080950.1">
    <property type="nucleotide sequence ID" value="NZ_CP136594.1"/>
</dbReference>
<dbReference type="GO" id="GO:0006508">
    <property type="term" value="P:proteolysis"/>
    <property type="evidence" value="ECO:0007669"/>
    <property type="project" value="UniProtKB-KW"/>
</dbReference>
<feature type="domain" description="Peptidase S8/S53" evidence="6">
    <location>
        <begin position="228"/>
        <end position="375"/>
    </location>
</feature>
<dbReference type="CDD" id="cd05561">
    <property type="entry name" value="Peptidases_S8_4"/>
    <property type="match status" value="1"/>
</dbReference>
<dbReference type="InterPro" id="IPR000209">
    <property type="entry name" value="Peptidase_S8/S53_dom"/>
</dbReference>
<dbReference type="GO" id="GO:0004252">
    <property type="term" value="F:serine-type endopeptidase activity"/>
    <property type="evidence" value="ECO:0007669"/>
    <property type="project" value="UniProtKB-UniRule"/>
</dbReference>
<evidence type="ECO:0000256" key="4">
    <source>
        <dbReference type="ARBA" id="ARBA00022825"/>
    </source>
</evidence>
<evidence type="ECO:0000256" key="3">
    <source>
        <dbReference type="ARBA" id="ARBA00022801"/>
    </source>
</evidence>
<reference evidence="7 8" key="1">
    <citation type="submission" date="2023-10" db="EMBL/GenBank/DDBJ databases">
        <title>Complete genome sequence of a Sphingomonadaceae bacterium.</title>
        <authorList>
            <person name="Yan C."/>
        </authorList>
    </citation>
    <scope>NUCLEOTIDE SEQUENCE [LARGE SCALE GENOMIC DNA]</scope>
    <source>
        <strain evidence="7 8">SCSIO 66989</strain>
    </source>
</reference>
<keyword evidence="3 5" id="KW-0378">Hydrolase</keyword>
<comment type="similarity">
    <text evidence="1 5">Belongs to the peptidase S8 family.</text>
</comment>
<evidence type="ECO:0000256" key="1">
    <source>
        <dbReference type="ARBA" id="ARBA00011073"/>
    </source>
</evidence>
<feature type="active site" description="Charge relay system" evidence="5">
    <location>
        <position position="184"/>
    </location>
</feature>
<dbReference type="SUPFAM" id="SSF52743">
    <property type="entry name" value="Subtilisin-like"/>
    <property type="match status" value="1"/>
</dbReference>
<keyword evidence="4 5" id="KW-0720">Serine protease</keyword>
<dbReference type="AlphaFoldDB" id="A0AA97I1F8"/>
<accession>A0AA97I1F8</accession>
<dbReference type="PANTHER" id="PTHR43806">
    <property type="entry name" value="PEPTIDASE S8"/>
    <property type="match status" value="1"/>
</dbReference>
<dbReference type="Pfam" id="PF00082">
    <property type="entry name" value="Peptidase_S8"/>
    <property type="match status" value="1"/>
</dbReference>
<organism evidence="7 8">
    <name type="scientific">Alterisphingorhabdus coralli</name>
    <dbReference type="NCBI Taxonomy" id="3071408"/>
    <lineage>
        <taxon>Bacteria</taxon>
        <taxon>Pseudomonadati</taxon>
        <taxon>Pseudomonadota</taxon>
        <taxon>Alphaproteobacteria</taxon>
        <taxon>Sphingomonadales</taxon>
        <taxon>Sphingomonadaceae</taxon>
        <taxon>Alterisphingorhabdus (ex Yan et al. 2024)</taxon>
    </lineage>
</organism>
<keyword evidence="8" id="KW-1185">Reference proteome</keyword>
<dbReference type="PANTHER" id="PTHR43806:SF11">
    <property type="entry name" value="CEREVISIN-RELATED"/>
    <property type="match status" value="1"/>
</dbReference>